<dbReference type="Proteomes" id="UP000241473">
    <property type="component" value="Unassembled WGS sequence"/>
</dbReference>
<evidence type="ECO:0000313" key="2">
    <source>
        <dbReference type="Proteomes" id="UP000241473"/>
    </source>
</evidence>
<proteinExistence type="predicted"/>
<evidence type="ECO:0000313" key="1">
    <source>
        <dbReference type="EMBL" id="PSN87548.1"/>
    </source>
</evidence>
<comment type="caution">
    <text evidence="1">The sequence shown here is derived from an EMBL/GenBank/DDBJ whole genome shotgun (WGS) entry which is preliminary data.</text>
</comment>
<accession>A0A2R6AME5</accession>
<dbReference type="AlphaFoldDB" id="A0A2R6AME5"/>
<protein>
    <submittedName>
        <fullName evidence="1">Uncharacterized protein</fullName>
    </submittedName>
</protein>
<name>A0A2R6AME5_9ARCH</name>
<sequence>MKWQVTKRGVIIEHVNPDILQILNVRKRWLKYHTGVLSYGYESDRDIIAITNLNGKGSLNSSILR</sequence>
<reference evidence="1 2" key="1">
    <citation type="submission" date="2017-04" db="EMBL/GenBank/DDBJ databases">
        <title>Novel microbial lineages endemic to geothermal iron-oxide mats fill important gaps in the evolutionary history of Archaea.</title>
        <authorList>
            <person name="Jay Z.J."/>
            <person name="Beam J.P."/>
            <person name="Dlakic M."/>
            <person name="Rusch D.B."/>
            <person name="Kozubal M.A."/>
            <person name="Inskeep W.P."/>
        </authorList>
    </citation>
    <scope>NUCLEOTIDE SEQUENCE [LARGE SCALE GENOMIC DNA]</scope>
    <source>
        <strain evidence="1">OSP_C</strain>
    </source>
</reference>
<organism evidence="1 2">
    <name type="scientific">Candidatus Marsarchaeota G1 archaeon OSP_C</name>
    <dbReference type="NCBI Taxonomy" id="1978154"/>
    <lineage>
        <taxon>Archaea</taxon>
        <taxon>Candidatus Marsarchaeota</taxon>
        <taxon>Candidatus Marsarchaeota group 1</taxon>
    </lineage>
</organism>
<gene>
    <name evidence="1" type="ORF">B9Q00_08510</name>
</gene>
<dbReference type="EMBL" id="NEXB01000057">
    <property type="protein sequence ID" value="PSN87548.1"/>
    <property type="molecule type" value="Genomic_DNA"/>
</dbReference>